<sequence length="86" mass="9688">MSKSVKWLKLADSMKMRQMTRMTPELAPPFPNFRTAPAGSRLATTYDLTCSRSNTLRIFTGIRFRAWNSAAGETLPLCYRGPLTVC</sequence>
<dbReference type="EMBL" id="BGPR01008344">
    <property type="protein sequence ID" value="GBN33176.1"/>
    <property type="molecule type" value="Genomic_DNA"/>
</dbReference>
<evidence type="ECO:0000313" key="2">
    <source>
        <dbReference type="Proteomes" id="UP000499080"/>
    </source>
</evidence>
<name>A0A4Y2N5S4_ARAVE</name>
<evidence type="ECO:0000313" key="1">
    <source>
        <dbReference type="EMBL" id="GBN33176.1"/>
    </source>
</evidence>
<accession>A0A4Y2N5S4</accession>
<protein>
    <submittedName>
        <fullName evidence="1">Uncharacterized protein</fullName>
    </submittedName>
</protein>
<keyword evidence="2" id="KW-1185">Reference proteome</keyword>
<gene>
    <name evidence="1" type="ORF">AVEN_82077_1</name>
</gene>
<proteinExistence type="predicted"/>
<comment type="caution">
    <text evidence="1">The sequence shown here is derived from an EMBL/GenBank/DDBJ whole genome shotgun (WGS) entry which is preliminary data.</text>
</comment>
<reference evidence="1 2" key="1">
    <citation type="journal article" date="2019" name="Sci. Rep.">
        <title>Orb-weaving spider Araneus ventricosus genome elucidates the spidroin gene catalogue.</title>
        <authorList>
            <person name="Kono N."/>
            <person name="Nakamura H."/>
            <person name="Ohtoshi R."/>
            <person name="Moran D.A.P."/>
            <person name="Shinohara A."/>
            <person name="Yoshida Y."/>
            <person name="Fujiwara M."/>
            <person name="Mori M."/>
            <person name="Tomita M."/>
            <person name="Arakawa K."/>
        </authorList>
    </citation>
    <scope>NUCLEOTIDE SEQUENCE [LARGE SCALE GENOMIC DNA]</scope>
</reference>
<dbReference type="Proteomes" id="UP000499080">
    <property type="component" value="Unassembled WGS sequence"/>
</dbReference>
<dbReference type="AlphaFoldDB" id="A0A4Y2N5S4"/>
<organism evidence="1 2">
    <name type="scientific">Araneus ventricosus</name>
    <name type="common">Orbweaver spider</name>
    <name type="synonym">Epeira ventricosa</name>
    <dbReference type="NCBI Taxonomy" id="182803"/>
    <lineage>
        <taxon>Eukaryota</taxon>
        <taxon>Metazoa</taxon>
        <taxon>Ecdysozoa</taxon>
        <taxon>Arthropoda</taxon>
        <taxon>Chelicerata</taxon>
        <taxon>Arachnida</taxon>
        <taxon>Araneae</taxon>
        <taxon>Araneomorphae</taxon>
        <taxon>Entelegynae</taxon>
        <taxon>Araneoidea</taxon>
        <taxon>Araneidae</taxon>
        <taxon>Araneus</taxon>
    </lineage>
</organism>